<keyword evidence="3" id="KW-1185">Reference proteome</keyword>
<sequence>MRYQYCNDILNRALRCQNCFKPFIAYNLNVQGVLGGVSSRAPCTQPAAPQQNVVGQDGHKMRSQSTVQDFPPNMGFQGHKAGTSNVNGVFKTKGKEDRDADMEEKMEGPSRRKFEAEVCNAGSKKGKLESKSSESCDTSSSSSSGSDDIEVPDDVEGSESVDQNCGILEGLKHSEHTKPSTVVENQSEATSKEEGSETVKPDGFPVDFKKERKLKKPKESAPLEQISHNGYAKVEPCKSSREEIVSSENDEESEIDDTCKSNASIN</sequence>
<feature type="compositionally biased region" description="Basic and acidic residues" evidence="1">
    <location>
        <begin position="235"/>
        <end position="244"/>
    </location>
</feature>
<dbReference type="AlphaFoldDB" id="A0A835HF17"/>
<dbReference type="EMBL" id="JADFTS010000007">
    <property type="protein sequence ID" value="KAF9597975.1"/>
    <property type="molecule type" value="Genomic_DNA"/>
</dbReference>
<feature type="compositionally biased region" description="Basic and acidic residues" evidence="1">
    <location>
        <begin position="190"/>
        <end position="200"/>
    </location>
</feature>
<feature type="compositionally biased region" description="Basic and acidic residues" evidence="1">
    <location>
        <begin position="93"/>
        <end position="116"/>
    </location>
</feature>
<comment type="caution">
    <text evidence="2">The sequence shown here is derived from an EMBL/GenBank/DDBJ whole genome shotgun (WGS) entry which is preliminary data.</text>
</comment>
<dbReference type="OrthoDB" id="10250354at2759"/>
<feature type="region of interest" description="Disordered" evidence="1">
    <location>
        <begin position="76"/>
        <end position="266"/>
    </location>
</feature>
<evidence type="ECO:0000313" key="2">
    <source>
        <dbReference type="EMBL" id="KAF9597975.1"/>
    </source>
</evidence>
<feature type="compositionally biased region" description="Low complexity" evidence="1">
    <location>
        <begin position="135"/>
        <end position="146"/>
    </location>
</feature>
<reference evidence="2 3" key="1">
    <citation type="submission" date="2020-10" db="EMBL/GenBank/DDBJ databases">
        <title>The Coptis chinensis genome and diversification of protoberbering-type alkaloids.</title>
        <authorList>
            <person name="Wang B."/>
            <person name="Shu S."/>
            <person name="Song C."/>
            <person name="Liu Y."/>
        </authorList>
    </citation>
    <scope>NUCLEOTIDE SEQUENCE [LARGE SCALE GENOMIC DNA]</scope>
    <source>
        <strain evidence="2">HL-2020</strain>
        <tissue evidence="2">Leaf</tissue>
    </source>
</reference>
<proteinExistence type="predicted"/>
<evidence type="ECO:0000313" key="3">
    <source>
        <dbReference type="Proteomes" id="UP000631114"/>
    </source>
</evidence>
<feature type="compositionally biased region" description="Polar residues" evidence="1">
    <location>
        <begin position="179"/>
        <end position="189"/>
    </location>
</feature>
<name>A0A835HF17_9MAGN</name>
<evidence type="ECO:0000256" key="1">
    <source>
        <dbReference type="SAM" id="MobiDB-lite"/>
    </source>
</evidence>
<gene>
    <name evidence="2" type="ORF">IFM89_023460</name>
</gene>
<feature type="compositionally biased region" description="Acidic residues" evidence="1">
    <location>
        <begin position="147"/>
        <end position="159"/>
    </location>
</feature>
<organism evidence="2 3">
    <name type="scientific">Coptis chinensis</name>
    <dbReference type="NCBI Taxonomy" id="261450"/>
    <lineage>
        <taxon>Eukaryota</taxon>
        <taxon>Viridiplantae</taxon>
        <taxon>Streptophyta</taxon>
        <taxon>Embryophyta</taxon>
        <taxon>Tracheophyta</taxon>
        <taxon>Spermatophyta</taxon>
        <taxon>Magnoliopsida</taxon>
        <taxon>Ranunculales</taxon>
        <taxon>Ranunculaceae</taxon>
        <taxon>Coptidoideae</taxon>
        <taxon>Coptis</taxon>
    </lineage>
</organism>
<dbReference type="Proteomes" id="UP000631114">
    <property type="component" value="Unassembled WGS sequence"/>
</dbReference>
<protein>
    <submittedName>
        <fullName evidence="2">Uncharacterized protein</fullName>
    </submittedName>
</protein>
<accession>A0A835HF17</accession>